<feature type="signal peptide" evidence="1">
    <location>
        <begin position="1"/>
        <end position="20"/>
    </location>
</feature>
<organism evidence="2">
    <name type="scientific">Rhipicephalus microplus</name>
    <name type="common">Cattle tick</name>
    <name type="synonym">Boophilus microplus</name>
    <dbReference type="NCBI Taxonomy" id="6941"/>
    <lineage>
        <taxon>Eukaryota</taxon>
        <taxon>Metazoa</taxon>
        <taxon>Ecdysozoa</taxon>
        <taxon>Arthropoda</taxon>
        <taxon>Chelicerata</taxon>
        <taxon>Arachnida</taxon>
        <taxon>Acari</taxon>
        <taxon>Parasitiformes</taxon>
        <taxon>Ixodida</taxon>
        <taxon>Ixodoidea</taxon>
        <taxon>Ixodidae</taxon>
        <taxon>Rhipicephalinae</taxon>
        <taxon>Rhipicephalus</taxon>
        <taxon>Boophilus</taxon>
    </lineage>
</organism>
<protein>
    <submittedName>
        <fullName evidence="2">Putative secreted protein</fullName>
    </submittedName>
</protein>
<reference evidence="2" key="1">
    <citation type="submission" date="2020-03" db="EMBL/GenBank/DDBJ databases">
        <title>A transcriptome and proteome of the tick Rhipicephalus microplus shaped by the genetic composition of its hosts and developmental stage.</title>
        <authorList>
            <person name="Garcia G.R."/>
            <person name="Ribeiro J.M.C."/>
            <person name="Maruyama S.R."/>
            <person name="Gardinasse L.G."/>
            <person name="Nelson K."/>
            <person name="Ferreira B.R."/>
            <person name="Andrade T.G."/>
            <person name="Santos I.K.F.M."/>
        </authorList>
    </citation>
    <scope>NUCLEOTIDE SEQUENCE</scope>
    <source>
        <strain evidence="2">NSGR</strain>
        <tissue evidence="2">Salivary glands</tissue>
    </source>
</reference>
<keyword evidence="1" id="KW-0732">Signal</keyword>
<evidence type="ECO:0000313" key="2">
    <source>
        <dbReference type="EMBL" id="NIE45322.1"/>
    </source>
</evidence>
<feature type="chain" id="PRO_5026321699" evidence="1">
    <location>
        <begin position="21"/>
        <end position="153"/>
    </location>
</feature>
<dbReference type="AlphaFoldDB" id="A0A6G5A2T3"/>
<evidence type="ECO:0000256" key="1">
    <source>
        <dbReference type="SAM" id="SignalP"/>
    </source>
</evidence>
<dbReference type="OrthoDB" id="6503440at2759"/>
<accession>A0A6G5A2T3</accession>
<sequence length="153" mass="16704">MTRRVALAALLIACCTSSSGGNSELYEQRRSAGHTTEPHVTGARVSERLRNDVEGASDTVNPSGNIGNRNEILNCETEGYSCQARDVCKNWMFRAFLFGCKDDKVCCEMTIGTTCLSDYGFPGRCVANDSSEYCKTRVPSADCSLSQLCCRTE</sequence>
<name>A0A6G5A2T3_RHIMP</name>
<dbReference type="EMBL" id="GIKN01003049">
    <property type="protein sequence ID" value="NIE45322.1"/>
    <property type="molecule type" value="Transcribed_RNA"/>
</dbReference>
<dbReference type="VEuPathDB" id="VectorBase:LOC119176734"/>
<proteinExistence type="predicted"/>